<feature type="transmembrane region" description="Helical" evidence="1">
    <location>
        <begin position="435"/>
        <end position="451"/>
    </location>
</feature>
<protein>
    <recommendedName>
        <fullName evidence="2">DUF112 domain-containing protein</fullName>
    </recommendedName>
</protein>
<dbReference type="PANTHER" id="PTHR35342">
    <property type="entry name" value="TRICARBOXYLIC TRANSPORT PROTEIN"/>
    <property type="match status" value="1"/>
</dbReference>
<keyword evidence="1" id="KW-0472">Membrane</keyword>
<reference evidence="3 4" key="1">
    <citation type="submission" date="2019-09" db="EMBL/GenBank/DDBJ databases">
        <title>In-depth cultivation of the pig gut microbiome towards novel bacterial diversity and tailored functional studies.</title>
        <authorList>
            <person name="Wylensek D."/>
            <person name="Hitch T.C.A."/>
            <person name="Clavel T."/>
        </authorList>
    </citation>
    <scope>NUCLEOTIDE SEQUENCE [LARGE SCALE GENOMIC DNA]</scope>
    <source>
        <strain evidence="3 4">PG-178-WT-4</strain>
    </source>
</reference>
<feature type="transmembrane region" description="Helical" evidence="1">
    <location>
        <begin position="463"/>
        <end position="487"/>
    </location>
</feature>
<keyword evidence="1" id="KW-0812">Transmembrane</keyword>
<evidence type="ECO:0000256" key="1">
    <source>
        <dbReference type="SAM" id="Phobius"/>
    </source>
</evidence>
<dbReference type="Proteomes" id="UP000477488">
    <property type="component" value="Unassembled WGS sequence"/>
</dbReference>
<keyword evidence="4" id="KW-1185">Reference proteome</keyword>
<evidence type="ECO:0000313" key="3">
    <source>
        <dbReference type="EMBL" id="MSS26850.1"/>
    </source>
</evidence>
<feature type="domain" description="DUF112" evidence="2">
    <location>
        <begin position="20"/>
        <end position="439"/>
    </location>
</feature>
<feature type="transmembrane region" description="Helical" evidence="1">
    <location>
        <begin position="59"/>
        <end position="79"/>
    </location>
</feature>
<keyword evidence="1" id="KW-1133">Transmembrane helix</keyword>
<feature type="transmembrane region" description="Helical" evidence="1">
    <location>
        <begin position="150"/>
        <end position="182"/>
    </location>
</feature>
<feature type="transmembrane region" description="Helical" evidence="1">
    <location>
        <begin position="387"/>
        <end position="406"/>
    </location>
</feature>
<evidence type="ECO:0000259" key="2">
    <source>
        <dbReference type="Pfam" id="PF01970"/>
    </source>
</evidence>
<feature type="transmembrane region" description="Helical" evidence="1">
    <location>
        <begin position="202"/>
        <end position="225"/>
    </location>
</feature>
<comment type="caution">
    <text evidence="3">The sequence shown here is derived from an EMBL/GenBank/DDBJ whole genome shotgun (WGS) entry which is preliminary data.</text>
</comment>
<feature type="transmembrane region" description="Helical" evidence="1">
    <location>
        <begin position="412"/>
        <end position="428"/>
    </location>
</feature>
<dbReference type="RefSeq" id="WP_154508703.1">
    <property type="nucleotide sequence ID" value="NZ_DBFWWU010000263.1"/>
</dbReference>
<gene>
    <name evidence="3" type="ORF">FYJ44_02080</name>
</gene>
<sequence>MFTDILNGLISVCAPGPVLGIAGGILVGIAFGAIPGISGIMGIAILLPLTFYVDPLIGIPMLLGIYKAGIFGGSISAILLNTPGAPPAICTSMEGYPLARQGKAGKALHTALSASVFGDTFSNLLLIFVAAPLSLFTLKIGSAEQFSLIILALTVVGSISGPSLIKGIISCCLGILVSTIGISESTGATRFTFGMQDLASGLSLIPMVIGLLCLPEVIHQVSLGLRKTMRMTLRAAHPDDDHMTWAEFKACIPIMLRSSLIGSFLGAMPGIGATPAAFMSYSEARRTSRHPEKFGHGAIDGIAAPEAGNNATTGSAMIPMLTLGIPGDDVTAVLMGAFIIQGITPGPMIFQEHAQLVYGIFGGLLICDVLLYFIAKAGFRIWARLSRLPKYVIFSAVTVFSFVGAYSINQSMFDIMTLILFGIIGYFVRRWHYSAGAFIIGFVLGPIWERAFDQSMVLSDGSFMIFIESPISAVLLALALFSGICIAMTRRRQPRLAAAAGSVE</sequence>
<dbReference type="Pfam" id="PF01970">
    <property type="entry name" value="TctA"/>
    <property type="match status" value="1"/>
</dbReference>
<evidence type="ECO:0000313" key="4">
    <source>
        <dbReference type="Proteomes" id="UP000477488"/>
    </source>
</evidence>
<dbReference type="AlphaFoldDB" id="A0A6L5XI37"/>
<name>A0A6L5XI37_9BACT</name>
<dbReference type="InterPro" id="IPR002823">
    <property type="entry name" value="DUF112_TM"/>
</dbReference>
<dbReference type="PANTHER" id="PTHR35342:SF5">
    <property type="entry name" value="TRICARBOXYLIC TRANSPORT PROTEIN"/>
    <property type="match status" value="1"/>
</dbReference>
<organism evidence="3 4">
    <name type="scientific">Desulfovibrio porci</name>
    <dbReference type="NCBI Taxonomy" id="2605782"/>
    <lineage>
        <taxon>Bacteria</taxon>
        <taxon>Pseudomonadati</taxon>
        <taxon>Thermodesulfobacteriota</taxon>
        <taxon>Desulfovibrionia</taxon>
        <taxon>Desulfovibrionales</taxon>
        <taxon>Desulfovibrionaceae</taxon>
        <taxon>Desulfovibrio</taxon>
    </lineage>
</organism>
<proteinExistence type="predicted"/>
<feature type="transmembrane region" description="Helical" evidence="1">
    <location>
        <begin position="356"/>
        <end position="375"/>
    </location>
</feature>
<dbReference type="EMBL" id="VUMH01000002">
    <property type="protein sequence ID" value="MSS26850.1"/>
    <property type="molecule type" value="Genomic_DNA"/>
</dbReference>
<feature type="transmembrane region" description="Helical" evidence="1">
    <location>
        <begin position="120"/>
        <end position="138"/>
    </location>
</feature>
<feature type="transmembrane region" description="Helical" evidence="1">
    <location>
        <begin position="20"/>
        <end position="47"/>
    </location>
</feature>
<accession>A0A6L5XI37</accession>